<dbReference type="Proteomes" id="UP001391051">
    <property type="component" value="Unassembled WGS sequence"/>
</dbReference>
<keyword evidence="2" id="KW-1185">Reference proteome</keyword>
<comment type="caution">
    <text evidence="1">The sequence shown here is derived from an EMBL/GenBank/DDBJ whole genome shotgun (WGS) entry which is preliminary data.</text>
</comment>
<name>A0ABR1Q1R1_9PEZI</name>
<evidence type="ECO:0000313" key="1">
    <source>
        <dbReference type="EMBL" id="KAK7943928.1"/>
    </source>
</evidence>
<protein>
    <submittedName>
        <fullName evidence="1">Uncharacterized protein</fullName>
    </submittedName>
</protein>
<reference evidence="1 2" key="1">
    <citation type="submission" date="2023-01" db="EMBL/GenBank/DDBJ databases">
        <title>Analysis of 21 Apiospora genomes using comparative genomics revels a genus with tremendous synthesis potential of carbohydrate active enzymes and secondary metabolites.</title>
        <authorList>
            <person name="Sorensen T."/>
        </authorList>
    </citation>
    <scope>NUCLEOTIDE SEQUENCE [LARGE SCALE GENOMIC DNA]</scope>
    <source>
        <strain evidence="1 2">CBS 24483</strain>
    </source>
</reference>
<sequence length="145" mass="13641">MVNITHPGLPDAAGLADPAHVRQVACPVGAALGLLAARGALPGPGRVLGGVAGVSAVGVVLAGPVAAQVVLRVADAGEAEAVGAGRVRVEERHAALDVAAVVDHDAVEAVAVPGWVGAGLGGVVGRVFVGSSGGHGVVVVVGGGG</sequence>
<dbReference type="EMBL" id="JAQQWE010000008">
    <property type="protein sequence ID" value="KAK7943928.1"/>
    <property type="molecule type" value="Genomic_DNA"/>
</dbReference>
<evidence type="ECO:0000313" key="2">
    <source>
        <dbReference type="Proteomes" id="UP001391051"/>
    </source>
</evidence>
<dbReference type="RefSeq" id="XP_066695959.1">
    <property type="nucleotide sequence ID" value="XM_066849263.1"/>
</dbReference>
<gene>
    <name evidence="1" type="ORF">PG986_013041</name>
</gene>
<accession>A0ABR1Q1R1</accession>
<proteinExistence type="predicted"/>
<dbReference type="GeneID" id="92082325"/>
<organism evidence="1 2">
    <name type="scientific">Apiospora aurea</name>
    <dbReference type="NCBI Taxonomy" id="335848"/>
    <lineage>
        <taxon>Eukaryota</taxon>
        <taxon>Fungi</taxon>
        <taxon>Dikarya</taxon>
        <taxon>Ascomycota</taxon>
        <taxon>Pezizomycotina</taxon>
        <taxon>Sordariomycetes</taxon>
        <taxon>Xylariomycetidae</taxon>
        <taxon>Amphisphaeriales</taxon>
        <taxon>Apiosporaceae</taxon>
        <taxon>Apiospora</taxon>
    </lineage>
</organism>